<feature type="region of interest" description="Disordered" evidence="1">
    <location>
        <begin position="31"/>
        <end position="93"/>
    </location>
</feature>
<name>A0ABV9EFT2_9ACTN</name>
<accession>A0ABV9EFT2</accession>
<proteinExistence type="predicted"/>
<evidence type="ECO:0000313" key="2">
    <source>
        <dbReference type="EMBL" id="MFC4588282.1"/>
    </source>
</evidence>
<dbReference type="Proteomes" id="UP001595891">
    <property type="component" value="Unassembled WGS sequence"/>
</dbReference>
<sequence>MRRWRLVVALAGACTVAVILGVWLVAAPAGPGREAPEPERLAARAGTPADATRVPTGGSRVPSGGFRVPPPPADLAADPGWDPREQPPPSPEEEAYATALVLAEPWLGRWVRDAYARVTGRSLSSPGLLRVRSLIFRRHGCQAHRCLQLFIWLPDRSPIDVGRIVVDLSARNVRTLTW</sequence>
<evidence type="ECO:0000256" key="1">
    <source>
        <dbReference type="SAM" id="MobiDB-lite"/>
    </source>
</evidence>
<organism evidence="2 3">
    <name type="scientific">Sphaerisporangium corydalis</name>
    <dbReference type="NCBI Taxonomy" id="1441875"/>
    <lineage>
        <taxon>Bacteria</taxon>
        <taxon>Bacillati</taxon>
        <taxon>Actinomycetota</taxon>
        <taxon>Actinomycetes</taxon>
        <taxon>Streptosporangiales</taxon>
        <taxon>Streptosporangiaceae</taxon>
        <taxon>Sphaerisporangium</taxon>
    </lineage>
</organism>
<gene>
    <name evidence="2" type="ORF">ACFO8L_19490</name>
</gene>
<keyword evidence="3" id="KW-1185">Reference proteome</keyword>
<dbReference type="RefSeq" id="WP_262848011.1">
    <property type="nucleotide sequence ID" value="NZ_JANZYP010000069.1"/>
</dbReference>
<dbReference type="EMBL" id="JBHSFN010000011">
    <property type="protein sequence ID" value="MFC4588282.1"/>
    <property type="molecule type" value="Genomic_DNA"/>
</dbReference>
<reference evidence="3" key="1">
    <citation type="journal article" date="2019" name="Int. J. Syst. Evol. Microbiol.">
        <title>The Global Catalogue of Microorganisms (GCM) 10K type strain sequencing project: providing services to taxonomists for standard genome sequencing and annotation.</title>
        <authorList>
            <consortium name="The Broad Institute Genomics Platform"/>
            <consortium name="The Broad Institute Genome Sequencing Center for Infectious Disease"/>
            <person name="Wu L."/>
            <person name="Ma J."/>
        </authorList>
    </citation>
    <scope>NUCLEOTIDE SEQUENCE [LARGE SCALE GENOMIC DNA]</scope>
    <source>
        <strain evidence="3">CCUG 49560</strain>
    </source>
</reference>
<protein>
    <submittedName>
        <fullName evidence="2">Uncharacterized protein</fullName>
    </submittedName>
</protein>
<evidence type="ECO:0000313" key="3">
    <source>
        <dbReference type="Proteomes" id="UP001595891"/>
    </source>
</evidence>
<comment type="caution">
    <text evidence="2">The sequence shown here is derived from an EMBL/GenBank/DDBJ whole genome shotgun (WGS) entry which is preliminary data.</text>
</comment>